<dbReference type="GO" id="GO:0005737">
    <property type="term" value="C:cytoplasm"/>
    <property type="evidence" value="ECO:0007669"/>
    <property type="project" value="UniProtKB-SubCell"/>
</dbReference>
<dbReference type="Pfam" id="PF01371">
    <property type="entry name" value="Trp_repressor"/>
    <property type="match status" value="1"/>
</dbReference>
<dbReference type="EMBL" id="AVQI01000080">
    <property type="protein sequence ID" value="ERJ98545.1"/>
    <property type="molecule type" value="Genomic_DNA"/>
</dbReference>
<dbReference type="InterPro" id="IPR038116">
    <property type="entry name" value="TrpR-like_sf"/>
</dbReference>
<sequence>MSTQAVKKTKKGTAQKSLEESFLELCRLIAETDDERFIRDFFGCLFTPAERKDFANRWLLVKEIDKGTTQREIARRFGMSLCKITRGSRELHKDGSAFRRMLEKLKSKQTQTK</sequence>
<evidence type="ECO:0000256" key="5">
    <source>
        <dbReference type="ARBA" id="ARBA00023015"/>
    </source>
</evidence>
<dbReference type="PATRIC" id="fig|1125725.3.peg.2229"/>
<accession>U1GP87</accession>
<evidence type="ECO:0000256" key="6">
    <source>
        <dbReference type="ARBA" id="ARBA00023125"/>
    </source>
</evidence>
<comment type="similarity">
    <text evidence="2">Belongs to the TrpR family.</text>
</comment>
<dbReference type="eggNOG" id="COG4496">
    <property type="taxonomic scope" value="Bacteria"/>
</dbReference>
<keyword evidence="7" id="KW-0804">Transcription</keyword>
<keyword evidence="4" id="KW-0678">Repressor</keyword>
<dbReference type="AlphaFoldDB" id="U1GP87"/>
<evidence type="ECO:0000256" key="1">
    <source>
        <dbReference type="ARBA" id="ARBA00004496"/>
    </source>
</evidence>
<protein>
    <submittedName>
        <fullName evidence="8 9">Trp operon repressor</fullName>
    </submittedName>
</protein>
<comment type="caution">
    <text evidence="8">The sequence shown here is derived from an EMBL/GenBank/DDBJ whole genome shotgun (WGS) entry which is preliminary data.</text>
</comment>
<evidence type="ECO:0000256" key="3">
    <source>
        <dbReference type="ARBA" id="ARBA00022490"/>
    </source>
</evidence>
<dbReference type="Gene3D" id="1.10.1270.10">
    <property type="entry name" value="TrpR-like"/>
    <property type="match status" value="1"/>
</dbReference>
<keyword evidence="3" id="KW-0963">Cytoplasm</keyword>
<evidence type="ECO:0000256" key="7">
    <source>
        <dbReference type="ARBA" id="ARBA00023163"/>
    </source>
</evidence>
<proteinExistence type="inferred from homology"/>
<evidence type="ECO:0000256" key="2">
    <source>
        <dbReference type="ARBA" id="ARBA00007027"/>
    </source>
</evidence>
<keyword evidence="5" id="KW-0805">Transcription regulation</keyword>
<dbReference type="InterPro" id="IPR013335">
    <property type="entry name" value="Trp_repress_bac"/>
</dbReference>
<dbReference type="Proteomes" id="UP000016646">
    <property type="component" value="Unassembled WGS sequence"/>
</dbReference>
<evidence type="ECO:0000313" key="10">
    <source>
        <dbReference type="Proteomes" id="UP000016412"/>
    </source>
</evidence>
<dbReference type="GO" id="GO:0043565">
    <property type="term" value="F:sequence-specific DNA binding"/>
    <property type="evidence" value="ECO:0007669"/>
    <property type="project" value="InterPro"/>
</dbReference>
<dbReference type="GO" id="GO:0003700">
    <property type="term" value="F:DNA-binding transcription factor activity"/>
    <property type="evidence" value="ECO:0007669"/>
    <property type="project" value="InterPro"/>
</dbReference>
<evidence type="ECO:0000313" key="9">
    <source>
        <dbReference type="EMBL" id="ERJ98545.1"/>
    </source>
</evidence>
<dbReference type="InterPro" id="IPR010921">
    <property type="entry name" value="Trp_repressor/repl_initiator"/>
</dbReference>
<dbReference type="SUPFAM" id="SSF48295">
    <property type="entry name" value="TrpR-like"/>
    <property type="match status" value="1"/>
</dbReference>
<evidence type="ECO:0000256" key="4">
    <source>
        <dbReference type="ARBA" id="ARBA00022491"/>
    </source>
</evidence>
<evidence type="ECO:0000313" key="8">
    <source>
        <dbReference type="EMBL" id="ERF59815.1"/>
    </source>
</evidence>
<dbReference type="InterPro" id="IPR000831">
    <property type="entry name" value="Trp_repress"/>
</dbReference>
<keyword evidence="11" id="KW-1185">Reference proteome</keyword>
<comment type="subcellular location">
    <subcellularLocation>
        <location evidence="1">Cytoplasm</location>
    </subcellularLocation>
</comment>
<dbReference type="STRING" id="1125725.HMPREF1325_0258"/>
<gene>
    <name evidence="9" type="ORF">HMPREF0860_0232</name>
    <name evidence="8" type="ORF">HMPREF1325_0258</name>
</gene>
<keyword evidence="6" id="KW-0238">DNA-binding</keyword>
<dbReference type="PANTHER" id="PTHR38025">
    <property type="entry name" value="TRP OPERON REPRESSOR"/>
    <property type="match status" value="1"/>
</dbReference>
<dbReference type="PANTHER" id="PTHR38025:SF1">
    <property type="entry name" value="TRP OPERON REPRESSOR"/>
    <property type="match status" value="1"/>
</dbReference>
<reference evidence="10 11" key="1">
    <citation type="submission" date="2013-08" db="EMBL/GenBank/DDBJ databases">
        <authorList>
            <person name="Durkin A.S."/>
            <person name="Haft D.R."/>
            <person name="McCorrison J."/>
            <person name="Torralba M."/>
            <person name="Gillis M."/>
            <person name="Haft D.H."/>
            <person name="Methe B."/>
            <person name="Sutton G."/>
            <person name="Nelson K.E."/>
        </authorList>
    </citation>
    <scope>NUCLEOTIDE SEQUENCE [LARGE SCALE GENOMIC DNA]</scope>
    <source>
        <strain evidence="9 11">ATCC 35536</strain>
        <strain evidence="8 10">VPI DR56BR1116</strain>
    </source>
</reference>
<evidence type="ECO:0000313" key="11">
    <source>
        <dbReference type="Proteomes" id="UP000016646"/>
    </source>
</evidence>
<name>U1GP87_TRESO</name>
<organism evidence="8 10">
    <name type="scientific">Treponema socranskii subsp. socranskii VPI DR56BR1116 = ATCC 35536</name>
    <dbReference type="NCBI Taxonomy" id="1125725"/>
    <lineage>
        <taxon>Bacteria</taxon>
        <taxon>Pseudomonadati</taxon>
        <taxon>Spirochaetota</taxon>
        <taxon>Spirochaetia</taxon>
        <taxon>Spirochaetales</taxon>
        <taxon>Treponemataceae</taxon>
        <taxon>Treponema</taxon>
    </lineage>
</organism>
<dbReference type="Proteomes" id="UP000016412">
    <property type="component" value="Unassembled WGS sequence"/>
</dbReference>
<dbReference type="RefSeq" id="WP_021331213.1">
    <property type="nucleotide sequence ID" value="NZ_AUZJ01000057.1"/>
</dbReference>
<dbReference type="EMBL" id="AUZJ01000057">
    <property type="protein sequence ID" value="ERF59815.1"/>
    <property type="molecule type" value="Genomic_DNA"/>
</dbReference>